<evidence type="ECO:0000313" key="3">
    <source>
        <dbReference type="EMBL" id="SHM02739.1"/>
    </source>
</evidence>
<dbReference type="EMBL" id="FRBX01000002">
    <property type="protein sequence ID" value="SHM02739.1"/>
    <property type="molecule type" value="Genomic_DNA"/>
</dbReference>
<gene>
    <name evidence="2" type="ORF">B0A72_06155</name>
    <name evidence="3" type="ORF">SAMN05444387_1737</name>
</gene>
<evidence type="ECO:0000313" key="5">
    <source>
        <dbReference type="Proteomes" id="UP000198431"/>
    </source>
</evidence>
<dbReference type="RefSeq" id="WP_073394570.1">
    <property type="nucleotide sequence ID" value="NZ_FRBX01000002.1"/>
</dbReference>
<comment type="caution">
    <text evidence="2">The sequence shown here is derived from an EMBL/GenBank/DDBJ whole genome shotgun (WGS) entry which is preliminary data.</text>
</comment>
<proteinExistence type="predicted"/>
<dbReference type="AlphaFoldDB" id="A0AB36P244"/>
<dbReference type="Proteomes" id="UP000198431">
    <property type="component" value="Unassembled WGS sequence"/>
</dbReference>
<accession>A0AB36P244</accession>
<evidence type="ECO:0000313" key="2">
    <source>
        <dbReference type="EMBL" id="OXB05603.1"/>
    </source>
</evidence>
<keyword evidence="4" id="KW-1185">Reference proteome</keyword>
<feature type="region of interest" description="Disordered" evidence="1">
    <location>
        <begin position="188"/>
        <end position="210"/>
    </location>
</feature>
<reference evidence="2 5" key="1">
    <citation type="submission" date="2016-11" db="EMBL/GenBank/DDBJ databases">
        <title>Whole genomes of Flavobacteriaceae.</title>
        <authorList>
            <person name="Stine C."/>
            <person name="Li C."/>
            <person name="Tadesse D."/>
        </authorList>
    </citation>
    <scope>NUCLEOTIDE SEQUENCE [LARGE SCALE GENOMIC DNA]</scope>
    <source>
        <strain evidence="2 5">ATCC 19366</strain>
    </source>
</reference>
<evidence type="ECO:0008006" key="6">
    <source>
        <dbReference type="Google" id="ProtNLM"/>
    </source>
</evidence>
<dbReference type="EMBL" id="MUHB01000007">
    <property type="protein sequence ID" value="OXB05603.1"/>
    <property type="molecule type" value="Genomic_DNA"/>
</dbReference>
<dbReference type="Proteomes" id="UP000184216">
    <property type="component" value="Unassembled WGS sequence"/>
</dbReference>
<organism evidence="2 5">
    <name type="scientific">Flavobacterium pectinovorum</name>
    <dbReference type="NCBI Taxonomy" id="29533"/>
    <lineage>
        <taxon>Bacteria</taxon>
        <taxon>Pseudomonadati</taxon>
        <taxon>Bacteroidota</taxon>
        <taxon>Flavobacteriia</taxon>
        <taxon>Flavobacteriales</taxon>
        <taxon>Flavobacteriaceae</taxon>
        <taxon>Flavobacterium</taxon>
    </lineage>
</organism>
<evidence type="ECO:0000313" key="4">
    <source>
        <dbReference type="Proteomes" id="UP000184216"/>
    </source>
</evidence>
<name>A0AB36P244_9FLAO</name>
<protein>
    <recommendedName>
        <fullName evidence="6">Lipoprotein</fullName>
    </recommendedName>
</protein>
<evidence type="ECO:0000256" key="1">
    <source>
        <dbReference type="SAM" id="MobiDB-lite"/>
    </source>
</evidence>
<reference evidence="3 4" key="2">
    <citation type="submission" date="2016-11" db="EMBL/GenBank/DDBJ databases">
        <authorList>
            <person name="Varghese N."/>
            <person name="Submissions S."/>
        </authorList>
    </citation>
    <scope>NUCLEOTIDE SEQUENCE [LARGE SCALE GENOMIC DNA]</scope>
    <source>
        <strain evidence="3 4">DSM 6368</strain>
    </source>
</reference>
<sequence length="210" mass="24502">MKYKISLFLLLIFVLNSCQDENEKRLAENKKEAKKKEKIFDNINKAWVFIDEPINEVSEKNEREWTEWRDFLKEIGEKPRKTIGAFQKKSAAISKKAMALNNNIPAQFNQPQIKSRISILITKVKMMDLFIHLNQIPDEKVTFLIGEINKEMVSLERQFDKIVEKSKIPKEQGEEDFLRMLDTTRAIPNTTAAPIMPPPRNIDQNSPKVE</sequence>